<proteinExistence type="predicted"/>
<evidence type="ECO:0000313" key="3">
    <source>
        <dbReference type="Proteomes" id="UP000242015"/>
    </source>
</evidence>
<keyword evidence="1" id="KW-0812">Transmembrane</keyword>
<keyword evidence="1" id="KW-0472">Membrane</keyword>
<evidence type="ECO:0000256" key="1">
    <source>
        <dbReference type="SAM" id="Phobius"/>
    </source>
</evidence>
<sequence>MAKYNLHEFMQKKCSYPPQFSFCLNAYSERFKSTYNWVILPQKLLPRMGITMLALHLIRCSKAEEENLLMNLVKKLNGLQIDLDLGNSGGVRRRFYMVLLFTLALDASIGLSLGFLVGFLV</sequence>
<protein>
    <submittedName>
        <fullName evidence="2">Uncharacterized protein</fullName>
    </submittedName>
</protein>
<dbReference type="Proteomes" id="UP000242015">
    <property type="component" value="Unassembled WGS sequence"/>
</dbReference>
<dbReference type="AlphaFoldDB" id="A0A2R6CAS1"/>
<accession>A0A2R6CAS1</accession>
<gene>
    <name evidence="2" type="ORF">B9Q04_07900</name>
</gene>
<organism evidence="2 3">
    <name type="scientific">Candidatus Marsarchaeota G2 archaeon BE_D</name>
    <dbReference type="NCBI Taxonomy" id="1978158"/>
    <lineage>
        <taxon>Archaea</taxon>
        <taxon>Candidatus Marsarchaeota</taxon>
        <taxon>Candidatus Marsarchaeota group 2</taxon>
    </lineage>
</organism>
<keyword evidence="1" id="KW-1133">Transmembrane helix</keyword>
<feature type="transmembrane region" description="Helical" evidence="1">
    <location>
        <begin position="95"/>
        <end position="120"/>
    </location>
</feature>
<dbReference type="EMBL" id="NEXF01000151">
    <property type="protein sequence ID" value="PSO07997.1"/>
    <property type="molecule type" value="Genomic_DNA"/>
</dbReference>
<name>A0A2R6CAS1_9ARCH</name>
<reference evidence="2 3" key="1">
    <citation type="submission" date="2017-04" db="EMBL/GenBank/DDBJ databases">
        <title>Novel microbial lineages endemic to geothermal iron-oxide mats fill important gaps in the evolutionary history of Archaea.</title>
        <authorList>
            <person name="Jay Z.J."/>
            <person name="Beam J.P."/>
            <person name="Dlakic M."/>
            <person name="Rusch D.B."/>
            <person name="Kozubal M.A."/>
            <person name="Inskeep W.P."/>
        </authorList>
    </citation>
    <scope>NUCLEOTIDE SEQUENCE [LARGE SCALE GENOMIC DNA]</scope>
    <source>
        <strain evidence="2">BE_D</strain>
    </source>
</reference>
<comment type="caution">
    <text evidence="2">The sequence shown here is derived from an EMBL/GenBank/DDBJ whole genome shotgun (WGS) entry which is preliminary data.</text>
</comment>
<evidence type="ECO:0000313" key="2">
    <source>
        <dbReference type="EMBL" id="PSO07997.1"/>
    </source>
</evidence>